<dbReference type="OrthoDB" id="6104674at2759"/>
<dbReference type="SUPFAM" id="SSF57845">
    <property type="entry name" value="B-box zinc-binding domain"/>
    <property type="match status" value="1"/>
</dbReference>
<gene>
    <name evidence="4" type="ORF">MCOR_10606</name>
</gene>
<dbReference type="EMBL" id="CACVKT020001854">
    <property type="protein sequence ID" value="CAC5372549.1"/>
    <property type="molecule type" value="Genomic_DNA"/>
</dbReference>
<dbReference type="GO" id="GO:0008270">
    <property type="term" value="F:zinc ion binding"/>
    <property type="evidence" value="ECO:0007669"/>
    <property type="project" value="UniProtKB-KW"/>
</dbReference>
<dbReference type="Gene3D" id="3.30.160.60">
    <property type="entry name" value="Classic Zinc Finger"/>
    <property type="match status" value="1"/>
</dbReference>
<evidence type="ECO:0000256" key="1">
    <source>
        <dbReference type="PROSITE-ProRule" id="PRU00024"/>
    </source>
</evidence>
<dbReference type="PANTHER" id="PTHR25462:SF296">
    <property type="entry name" value="MEIOTIC P26, ISOFORM F"/>
    <property type="match status" value="1"/>
</dbReference>
<keyword evidence="5" id="KW-1185">Reference proteome</keyword>
<dbReference type="AlphaFoldDB" id="A0A6J8ASH7"/>
<evidence type="ECO:0000313" key="4">
    <source>
        <dbReference type="EMBL" id="CAC5372549.1"/>
    </source>
</evidence>
<organism evidence="4 5">
    <name type="scientific">Mytilus coruscus</name>
    <name type="common">Sea mussel</name>
    <dbReference type="NCBI Taxonomy" id="42192"/>
    <lineage>
        <taxon>Eukaryota</taxon>
        <taxon>Metazoa</taxon>
        <taxon>Spiralia</taxon>
        <taxon>Lophotrochozoa</taxon>
        <taxon>Mollusca</taxon>
        <taxon>Bivalvia</taxon>
        <taxon>Autobranchia</taxon>
        <taxon>Pteriomorphia</taxon>
        <taxon>Mytilida</taxon>
        <taxon>Mytiloidea</taxon>
        <taxon>Mytilidae</taxon>
        <taxon>Mytilinae</taxon>
        <taxon>Mytilus</taxon>
    </lineage>
</organism>
<keyword evidence="1" id="KW-0862">Zinc</keyword>
<feature type="domain" description="B box-type" evidence="3">
    <location>
        <begin position="4"/>
        <end position="54"/>
    </location>
</feature>
<reference evidence="4 5" key="1">
    <citation type="submission" date="2020-06" db="EMBL/GenBank/DDBJ databases">
        <authorList>
            <person name="Li R."/>
            <person name="Bekaert M."/>
        </authorList>
    </citation>
    <scope>NUCLEOTIDE SEQUENCE [LARGE SCALE GENOMIC DNA]</scope>
    <source>
        <strain evidence="5">wild</strain>
    </source>
</reference>
<dbReference type="InterPro" id="IPR000315">
    <property type="entry name" value="Znf_B-box"/>
</dbReference>
<name>A0A6J8ASH7_MYTCO</name>
<dbReference type="PROSITE" id="PS50119">
    <property type="entry name" value="ZF_BBOX"/>
    <property type="match status" value="1"/>
</dbReference>
<dbReference type="Proteomes" id="UP000507470">
    <property type="component" value="Unassembled WGS sequence"/>
</dbReference>
<evidence type="ECO:0000313" key="5">
    <source>
        <dbReference type="Proteomes" id="UP000507470"/>
    </source>
</evidence>
<evidence type="ECO:0000256" key="2">
    <source>
        <dbReference type="SAM" id="Coils"/>
    </source>
</evidence>
<evidence type="ECO:0000259" key="3">
    <source>
        <dbReference type="PROSITE" id="PS50119"/>
    </source>
</evidence>
<feature type="coiled-coil region" evidence="2">
    <location>
        <begin position="123"/>
        <end position="165"/>
    </location>
</feature>
<feature type="coiled-coil region" evidence="2">
    <location>
        <begin position="192"/>
        <end position="219"/>
    </location>
</feature>
<protein>
    <recommendedName>
        <fullName evidence="3">B box-type domain-containing protein</fullName>
    </recommendedName>
</protein>
<keyword evidence="1" id="KW-0479">Metal-binding</keyword>
<dbReference type="CDD" id="cd19757">
    <property type="entry name" value="Bbox1"/>
    <property type="match status" value="1"/>
</dbReference>
<proteinExistence type="predicted"/>
<accession>A0A6J8ASH7</accession>
<dbReference type="InterPro" id="IPR047153">
    <property type="entry name" value="TRIM45/56/19-like"/>
</dbReference>
<keyword evidence="2" id="KW-0175">Coiled coil</keyword>
<dbReference type="Pfam" id="PF22586">
    <property type="entry name" value="ANCHR-like_BBOX"/>
    <property type="match status" value="1"/>
</dbReference>
<dbReference type="SUPFAM" id="SSF63829">
    <property type="entry name" value="Calcium-dependent phosphotriesterase"/>
    <property type="match status" value="1"/>
</dbReference>
<keyword evidence="1" id="KW-0863">Zinc-finger</keyword>
<sequence length="423" mass="47808">MTSSNSKLCGPCEARHKTTTAVSWCMDCDDGLCSSCLEDHKVNRASKKHQTIPVSQYVGIESVSSFIKQECDEHDQRLTFYCLDHYATACALCVVEKHKQCTSLKPIDELARHAKTSTELFDIERGIKELDNTIDEIKNHRQRNIDTIKDQRKTISREIKSFRKQINKHLDNLESDLVKELQSKSDRNISAINLLLAKLKEKETKIKSLGNTIHQLKETLSDVQVFLATKSLGEKLREEQELVSTLCNQDGAKESVLELSTDQQLKHLLSDLKCFGAIQVFQNPCQVKVGEWEQQKSQLNIPITTGKDIHKTKLELIRKISFQYGSEIRDCVIFNDGRMIFADIESNTVFVYTHDGQLSKSIRVGKSPFGLAAISINTVAVTCLVDENINIVNIDDGVVKQKINVGKPNLVLVYLTTTTIFMF</sequence>
<dbReference type="PANTHER" id="PTHR25462">
    <property type="entry name" value="BONUS, ISOFORM C-RELATED"/>
    <property type="match status" value="1"/>
</dbReference>